<dbReference type="InterPro" id="IPR005844">
    <property type="entry name" value="A-D-PHexomutase_a/b/a-I"/>
</dbReference>
<dbReference type="EMBL" id="UOEP01000238">
    <property type="protein sequence ID" value="VAW25134.1"/>
    <property type="molecule type" value="Genomic_DNA"/>
</dbReference>
<name>A0A3B0UYW6_9ZZZZ</name>
<dbReference type="SUPFAM" id="SSF53738">
    <property type="entry name" value="Phosphoglucomutase, first 3 domains"/>
    <property type="match status" value="1"/>
</dbReference>
<feature type="domain" description="Alpha-D-phosphohexomutase alpha/beta/alpha" evidence="2">
    <location>
        <begin position="8"/>
        <end position="73"/>
    </location>
</feature>
<keyword evidence="3" id="KW-0413">Isomerase</keyword>
<dbReference type="GO" id="GO:0005975">
    <property type="term" value="P:carbohydrate metabolic process"/>
    <property type="evidence" value="ECO:0007669"/>
    <property type="project" value="InterPro"/>
</dbReference>
<protein>
    <submittedName>
        <fullName evidence="3">Phosphomannomutase / Phosphoglucosamine mutase</fullName>
        <ecNumber evidence="3">5.4.2.10</ecNumber>
        <ecNumber evidence="3">5.4.2.8</ecNumber>
    </submittedName>
</protein>
<evidence type="ECO:0000313" key="3">
    <source>
        <dbReference type="EMBL" id="VAW25134.1"/>
    </source>
</evidence>
<dbReference type="Pfam" id="PF02878">
    <property type="entry name" value="PGM_PMM_I"/>
    <property type="match status" value="1"/>
</dbReference>
<dbReference type="InterPro" id="IPR016055">
    <property type="entry name" value="A-D-PHexomutase_a/b/a-I/II/III"/>
</dbReference>
<proteinExistence type="inferred from homology"/>
<comment type="similarity">
    <text evidence="1">Belongs to the phosphohexose mutase family.</text>
</comment>
<dbReference type="EC" id="5.4.2.10" evidence="3"/>
<sequence>MTLIRSISGIRGIIGGKPGDGLSPLGIVKFTALYARWYRGIIGKKQPLVVVGRDARILGGMVESLACATLCGMEKCIYHLVNSEKL</sequence>
<dbReference type="Gene3D" id="3.40.120.10">
    <property type="entry name" value="Alpha-D-Glucose-1,6-Bisphosphate, subunit A, domain 3"/>
    <property type="match status" value="1"/>
</dbReference>
<reference evidence="3" key="1">
    <citation type="submission" date="2018-06" db="EMBL/GenBank/DDBJ databases">
        <authorList>
            <person name="Zhirakovskaya E."/>
        </authorList>
    </citation>
    <scope>NUCLEOTIDE SEQUENCE</scope>
</reference>
<evidence type="ECO:0000259" key="2">
    <source>
        <dbReference type="Pfam" id="PF02878"/>
    </source>
</evidence>
<dbReference type="EC" id="5.4.2.8" evidence="3"/>
<dbReference type="GO" id="GO:0008966">
    <property type="term" value="F:phosphoglucosamine mutase activity"/>
    <property type="evidence" value="ECO:0007669"/>
    <property type="project" value="UniProtKB-EC"/>
</dbReference>
<accession>A0A3B0UYW6</accession>
<organism evidence="3">
    <name type="scientific">hydrothermal vent metagenome</name>
    <dbReference type="NCBI Taxonomy" id="652676"/>
    <lineage>
        <taxon>unclassified sequences</taxon>
        <taxon>metagenomes</taxon>
        <taxon>ecological metagenomes</taxon>
    </lineage>
</organism>
<dbReference type="AlphaFoldDB" id="A0A3B0UYW6"/>
<evidence type="ECO:0000256" key="1">
    <source>
        <dbReference type="ARBA" id="ARBA00010231"/>
    </source>
</evidence>
<dbReference type="GO" id="GO:0004615">
    <property type="term" value="F:phosphomannomutase activity"/>
    <property type="evidence" value="ECO:0007669"/>
    <property type="project" value="UniProtKB-EC"/>
</dbReference>
<gene>
    <name evidence="3" type="ORF">MNBD_BACTEROID01-340</name>
</gene>